<dbReference type="GO" id="GO:0016887">
    <property type="term" value="F:ATP hydrolysis activity"/>
    <property type="evidence" value="ECO:0007669"/>
    <property type="project" value="InterPro"/>
</dbReference>
<dbReference type="InterPro" id="IPR003439">
    <property type="entry name" value="ABC_transporter-like_ATP-bd"/>
</dbReference>
<dbReference type="GeneID" id="88179464"/>
<dbReference type="OrthoDB" id="6593433at2759"/>
<dbReference type="Pfam" id="PF00005">
    <property type="entry name" value="ABC_tran"/>
    <property type="match status" value="1"/>
</dbReference>
<evidence type="ECO:0000313" key="4">
    <source>
        <dbReference type="EMBL" id="KGB77324.1"/>
    </source>
</evidence>
<dbReference type="STRING" id="294750.A0A095CCP8"/>
<sequence>MPQPFLTVKNLTIKRDSGSPVLENLSLDVSEGEVLVIRGPSGSGKSTLLKCMAELNLYQSGTIELNHQSSQAMGIPNWRVKVQYVPQRPSILPGTPFDLLETVKKFSARKASQEAKENETGDRIDPMDLAADWGIEKTMWRRNWDTLSGGEAQRVALALAVGIGGAEVLLLDEPTSALDEEVSKRVERSLIKLLDNQSSRGRDTELKALVWITHSAEQAERVATRTFDIQLRR</sequence>
<reference evidence="4 5" key="1">
    <citation type="journal article" date="2011" name="MBio">
        <title>Genome variation in Cryptococcus gattii, an emerging pathogen of immunocompetent hosts.</title>
        <authorList>
            <person name="D'Souza C.A."/>
            <person name="Kronstad J.W."/>
            <person name="Taylor G."/>
            <person name="Warren R."/>
            <person name="Yuen M."/>
            <person name="Hu G."/>
            <person name="Jung W.H."/>
            <person name="Sham A."/>
            <person name="Kidd S.E."/>
            <person name="Tangen K."/>
            <person name="Lee N."/>
            <person name="Zeilmaker T."/>
            <person name="Sawkins J."/>
            <person name="McVicker G."/>
            <person name="Shah S."/>
            <person name="Gnerre S."/>
            <person name="Griggs A."/>
            <person name="Zeng Q."/>
            <person name="Bartlett K."/>
            <person name="Li W."/>
            <person name="Wang X."/>
            <person name="Heitman J."/>
            <person name="Stajich J.E."/>
            <person name="Fraser J.A."/>
            <person name="Meyer W."/>
            <person name="Carter D."/>
            <person name="Schein J."/>
            <person name="Krzywinski M."/>
            <person name="Kwon-Chung K.J."/>
            <person name="Varma A."/>
            <person name="Wang J."/>
            <person name="Brunham R."/>
            <person name="Fyfe M."/>
            <person name="Ouellette B.F."/>
            <person name="Siddiqui A."/>
            <person name="Marra M."/>
            <person name="Jones S."/>
            <person name="Holt R."/>
            <person name="Birren B.W."/>
            <person name="Galagan J.E."/>
            <person name="Cuomo C.A."/>
        </authorList>
    </citation>
    <scope>NUCLEOTIDE SEQUENCE [LARGE SCALE GENOMIC DNA]</scope>
    <source>
        <strain evidence="4 5">R265</strain>
    </source>
</reference>
<dbReference type="SUPFAM" id="SSF52540">
    <property type="entry name" value="P-loop containing nucleoside triphosphate hydrolases"/>
    <property type="match status" value="1"/>
</dbReference>
<dbReference type="VEuPathDB" id="FungiDB:CNBG_3162"/>
<dbReference type="PANTHER" id="PTHR43119">
    <property type="entry name" value="ABC TRANSPORT PROTEIN ATP-BINDING COMPONENT-RELATED"/>
    <property type="match status" value="1"/>
</dbReference>
<dbReference type="PANTHER" id="PTHR43119:SF1">
    <property type="entry name" value="ABC TRANSPORTER DOMAIN-CONTAINING PROTEIN"/>
    <property type="match status" value="1"/>
</dbReference>
<dbReference type="AlphaFoldDB" id="A0A095CCP8"/>
<dbReference type="PROSITE" id="PS50893">
    <property type="entry name" value="ABC_TRANSPORTER_2"/>
    <property type="match status" value="1"/>
</dbReference>
<keyword evidence="5" id="KW-1185">Reference proteome</keyword>
<keyword evidence="1" id="KW-0547">Nucleotide-binding</keyword>
<gene>
    <name evidence="4" type="ORF">CNBG_3162</name>
</gene>
<evidence type="ECO:0000259" key="3">
    <source>
        <dbReference type="PROSITE" id="PS50893"/>
    </source>
</evidence>
<dbReference type="EMBL" id="CP025759">
    <property type="protein sequence ID" value="KGB77324.1"/>
    <property type="molecule type" value="Genomic_DNA"/>
</dbReference>
<protein>
    <submittedName>
        <fullName evidence="4">ATP-binding cassette transporter</fullName>
    </submittedName>
</protein>
<dbReference type="RefSeq" id="XP_062883144.1">
    <property type="nucleotide sequence ID" value="XM_063027189.1"/>
</dbReference>
<dbReference type="GO" id="GO:0005524">
    <property type="term" value="F:ATP binding"/>
    <property type="evidence" value="ECO:0007669"/>
    <property type="project" value="UniProtKB-KW"/>
</dbReference>
<proteinExistence type="predicted"/>
<reference evidence="4 5" key="2">
    <citation type="journal article" date="2018" name="Proc. Natl. Acad. Sci.">
        <title>RNAi is a critical determinant of centromere evolution in closely related fungi.</title>
        <authorList>
            <person name="Yadav V."/>
            <person name="Sun S."/>
            <person name="Billmyre R.B."/>
            <person name="Thimmappa B.C."/>
            <person name="Shea T."/>
            <person name="Lintner R."/>
            <person name="Bakkeren G."/>
            <person name="Cuomo C.A."/>
            <person name="Heitman J."/>
            <person name="Sanyal K."/>
        </authorList>
    </citation>
    <scope>NUCLEOTIDE SEQUENCE [LARGE SCALE GENOMIC DNA]</scope>
    <source>
        <strain evidence="4 5">R265</strain>
    </source>
</reference>
<evidence type="ECO:0000256" key="1">
    <source>
        <dbReference type="ARBA" id="ARBA00022741"/>
    </source>
</evidence>
<feature type="domain" description="ABC transporter" evidence="3">
    <location>
        <begin position="6"/>
        <end position="231"/>
    </location>
</feature>
<dbReference type="InterPro" id="IPR017871">
    <property type="entry name" value="ABC_transporter-like_CS"/>
</dbReference>
<accession>A0A095CCP8</accession>
<dbReference type="OMA" id="TMSIYEN"/>
<dbReference type="SMART" id="SM00382">
    <property type="entry name" value="AAA"/>
    <property type="match status" value="1"/>
</dbReference>
<name>A0A095CCP8_CRYD2</name>
<dbReference type="KEGG" id="cdeu:CNBG_3162"/>
<keyword evidence="2 4" id="KW-0067">ATP-binding</keyword>
<organism evidence="4 5">
    <name type="scientific">Cryptococcus deuterogattii (strain R265)</name>
    <name type="common">Cryptococcus gattii VGII (strain R265)</name>
    <dbReference type="NCBI Taxonomy" id="294750"/>
    <lineage>
        <taxon>Eukaryota</taxon>
        <taxon>Fungi</taxon>
        <taxon>Dikarya</taxon>
        <taxon>Basidiomycota</taxon>
        <taxon>Agaricomycotina</taxon>
        <taxon>Tremellomycetes</taxon>
        <taxon>Tremellales</taxon>
        <taxon>Cryptococcaceae</taxon>
        <taxon>Cryptococcus</taxon>
        <taxon>Cryptococcus gattii species complex</taxon>
    </lineage>
</organism>
<dbReference type="PROSITE" id="PS00211">
    <property type="entry name" value="ABC_TRANSPORTER_1"/>
    <property type="match status" value="1"/>
</dbReference>
<dbReference type="InterPro" id="IPR027417">
    <property type="entry name" value="P-loop_NTPase"/>
</dbReference>
<evidence type="ECO:0000256" key="2">
    <source>
        <dbReference type="ARBA" id="ARBA00022840"/>
    </source>
</evidence>
<evidence type="ECO:0000313" key="5">
    <source>
        <dbReference type="Proteomes" id="UP000029445"/>
    </source>
</evidence>
<dbReference type="Gene3D" id="3.40.50.300">
    <property type="entry name" value="P-loop containing nucleotide triphosphate hydrolases"/>
    <property type="match status" value="1"/>
</dbReference>
<dbReference type="InterPro" id="IPR003593">
    <property type="entry name" value="AAA+_ATPase"/>
</dbReference>
<dbReference type="HOGENOM" id="CLU_000604_1_22_1"/>
<dbReference type="Proteomes" id="UP000029445">
    <property type="component" value="Chromosome 1"/>
</dbReference>